<reference evidence="8" key="1">
    <citation type="submission" date="2021-11" db="EMBL/GenBank/DDBJ databases">
        <title>Purpureocillium_takamizusanense_genome.</title>
        <authorList>
            <person name="Nguyen N.-H."/>
        </authorList>
    </citation>
    <scope>NUCLEOTIDE SEQUENCE</scope>
    <source>
        <strain evidence="8">PT3</strain>
    </source>
</reference>
<feature type="signal peptide" evidence="6">
    <location>
        <begin position="1"/>
        <end position="17"/>
    </location>
</feature>
<keyword evidence="2" id="KW-0285">Flavoprotein</keyword>
<comment type="similarity">
    <text evidence="1">Belongs to the paxM FAD-dependent monooxygenase family.</text>
</comment>
<dbReference type="Pfam" id="PF13450">
    <property type="entry name" value="NAD_binding_8"/>
    <property type="match status" value="1"/>
</dbReference>
<evidence type="ECO:0000256" key="5">
    <source>
        <dbReference type="ARBA" id="ARBA00023033"/>
    </source>
</evidence>
<protein>
    <submittedName>
        <fullName evidence="8">Salicylate 1-monooxygenase</fullName>
        <ecNumber evidence="8">1.14.13.1</ecNumber>
    </submittedName>
</protein>
<dbReference type="Proteomes" id="UP000829364">
    <property type="component" value="Chromosome 6"/>
</dbReference>
<feature type="chain" id="PRO_5040420180" evidence="6">
    <location>
        <begin position="18"/>
        <end position="456"/>
    </location>
</feature>
<dbReference type="InterPro" id="IPR036188">
    <property type="entry name" value="FAD/NAD-bd_sf"/>
</dbReference>
<proteinExistence type="inferred from homology"/>
<dbReference type="Gene3D" id="3.50.50.60">
    <property type="entry name" value="FAD/NAD(P)-binding domain"/>
    <property type="match status" value="1"/>
</dbReference>
<dbReference type="OrthoDB" id="9993796at2759"/>
<keyword evidence="5" id="KW-0503">Monooxygenase</keyword>
<keyword evidence="9" id="KW-1185">Reference proteome</keyword>
<evidence type="ECO:0000256" key="3">
    <source>
        <dbReference type="ARBA" id="ARBA00022827"/>
    </source>
</evidence>
<dbReference type="PRINTS" id="PR00420">
    <property type="entry name" value="RNGMNOXGNASE"/>
</dbReference>
<dbReference type="PANTHER" id="PTHR13789:SF215">
    <property type="entry name" value="FAD-BINDING DOMAIN-CONTAINING PROTEIN-RELATED"/>
    <property type="match status" value="1"/>
</dbReference>
<evidence type="ECO:0000256" key="1">
    <source>
        <dbReference type="ARBA" id="ARBA00007992"/>
    </source>
</evidence>
<evidence type="ECO:0000313" key="9">
    <source>
        <dbReference type="Proteomes" id="UP000829364"/>
    </source>
</evidence>
<dbReference type="GeneID" id="72069241"/>
<keyword evidence="6" id="KW-0732">Signal</keyword>
<dbReference type="PANTHER" id="PTHR13789">
    <property type="entry name" value="MONOOXYGENASE"/>
    <property type="match status" value="1"/>
</dbReference>
<evidence type="ECO:0000313" key="8">
    <source>
        <dbReference type="EMBL" id="UNI21292.1"/>
    </source>
</evidence>
<dbReference type="Pfam" id="PF01494">
    <property type="entry name" value="FAD_binding_3"/>
    <property type="match status" value="1"/>
</dbReference>
<dbReference type="GO" id="GO:0018658">
    <property type="term" value="F:salicylate 1-monooxygenase activity"/>
    <property type="evidence" value="ECO:0007669"/>
    <property type="project" value="UniProtKB-EC"/>
</dbReference>
<dbReference type="GO" id="GO:0071949">
    <property type="term" value="F:FAD binding"/>
    <property type="evidence" value="ECO:0007669"/>
    <property type="project" value="InterPro"/>
</dbReference>
<dbReference type="RefSeq" id="XP_047844773.1">
    <property type="nucleotide sequence ID" value="XM_047988775.1"/>
</dbReference>
<feature type="domain" description="FAD-binding" evidence="7">
    <location>
        <begin position="316"/>
        <end position="381"/>
    </location>
</feature>
<evidence type="ECO:0000259" key="7">
    <source>
        <dbReference type="Pfam" id="PF01494"/>
    </source>
</evidence>
<accession>A0A9Q8QMR2</accession>
<keyword evidence="4 8" id="KW-0560">Oxidoreductase</keyword>
<dbReference type="AlphaFoldDB" id="A0A9Q8QMR2"/>
<dbReference type="EMBL" id="CP086359">
    <property type="protein sequence ID" value="UNI21292.1"/>
    <property type="molecule type" value="Genomic_DNA"/>
</dbReference>
<name>A0A9Q8QMR2_9HYPO</name>
<dbReference type="KEGG" id="ptkz:JDV02_007293"/>
<organism evidence="8 9">
    <name type="scientific">Purpureocillium takamizusanense</name>
    <dbReference type="NCBI Taxonomy" id="2060973"/>
    <lineage>
        <taxon>Eukaryota</taxon>
        <taxon>Fungi</taxon>
        <taxon>Dikarya</taxon>
        <taxon>Ascomycota</taxon>
        <taxon>Pezizomycotina</taxon>
        <taxon>Sordariomycetes</taxon>
        <taxon>Hypocreomycetidae</taxon>
        <taxon>Hypocreales</taxon>
        <taxon>Ophiocordycipitaceae</taxon>
        <taxon>Purpureocillium</taxon>
    </lineage>
</organism>
<gene>
    <name evidence="8" type="ORF">JDV02_007293</name>
</gene>
<evidence type="ECO:0000256" key="4">
    <source>
        <dbReference type="ARBA" id="ARBA00023002"/>
    </source>
</evidence>
<dbReference type="EC" id="1.14.13.1" evidence="8"/>
<evidence type="ECO:0000256" key="6">
    <source>
        <dbReference type="SAM" id="SignalP"/>
    </source>
</evidence>
<dbReference type="SUPFAM" id="SSF54373">
    <property type="entry name" value="FAD-linked reductases, C-terminal domain"/>
    <property type="match status" value="1"/>
</dbReference>
<evidence type="ECO:0000256" key="2">
    <source>
        <dbReference type="ARBA" id="ARBA00022630"/>
    </source>
</evidence>
<dbReference type="InterPro" id="IPR050493">
    <property type="entry name" value="FAD-dep_Monooxygenase_BioMet"/>
</dbReference>
<dbReference type="SUPFAM" id="SSF51905">
    <property type="entry name" value="FAD/NAD(P)-binding domain"/>
    <property type="match status" value="1"/>
</dbReference>
<keyword evidence="3" id="KW-0274">FAD</keyword>
<dbReference type="InterPro" id="IPR002938">
    <property type="entry name" value="FAD-bd"/>
</dbReference>
<sequence>MLNVLVVGAGISGLCAAISLRRAGHCVHVYERSALNSEIGAAINIPPNASRFLLAWGLDPARWRFAPSRRVSYLDPFTLQPLDIVFREDGPQAFGGCDLFYAHRVDLHSALKWMAIREDGPGTPATIHLQAKVVGFVSHHPMLLSGSRSDLEAQSTLTAVRKQNSDKPSICLDGGQEVTGDVVIAADGVHSVASDVVLGYKNLPVPPVYSNACYRFLIPLSDLEEDPDTRFLNEDCHGWARLIPHVPTNRRIVTYPCRKYGRLPLNKNPQLDWQASVDISQVLERFSDYHPGILRVISKAKEVKQYPLLYRHPLPAMYKGRMALAGDAAHPMLPHHGQGGAQGLEDGLALGIVLHGASSPADIESRLEIYDRVRRRRASAIQILSNAGLEQSEFVQRELCQYMDPDEIPKTMDETYKYSFGFDVVRETLKAMRQRNPDFRLPEDFFESEVAAVPGQ</sequence>